<dbReference type="PANTHER" id="PTHR10937:SF0">
    <property type="entry name" value="GLUTAMINE--FRUCTOSE-6-PHOSPHATE TRANSAMINASE (ISOMERIZING)"/>
    <property type="match status" value="1"/>
</dbReference>
<accession>A0A933LPP2</accession>
<dbReference type="HAMAP" id="MF_00164">
    <property type="entry name" value="GlmS"/>
    <property type="match status" value="1"/>
</dbReference>
<evidence type="ECO:0000256" key="7">
    <source>
        <dbReference type="ARBA" id="ARBA00022679"/>
    </source>
</evidence>
<dbReference type="GO" id="GO:0005975">
    <property type="term" value="P:carbohydrate metabolic process"/>
    <property type="evidence" value="ECO:0007669"/>
    <property type="project" value="UniProtKB-UniRule"/>
</dbReference>
<dbReference type="GO" id="GO:0005829">
    <property type="term" value="C:cytosol"/>
    <property type="evidence" value="ECO:0007669"/>
    <property type="project" value="TreeGrafter"/>
</dbReference>
<dbReference type="GO" id="GO:0006487">
    <property type="term" value="P:protein N-linked glycosylation"/>
    <property type="evidence" value="ECO:0007669"/>
    <property type="project" value="TreeGrafter"/>
</dbReference>
<feature type="transmembrane region" description="Helical" evidence="11">
    <location>
        <begin position="570"/>
        <end position="589"/>
    </location>
</feature>
<keyword evidence="8" id="KW-0677">Repeat</keyword>
<evidence type="ECO:0000313" key="15">
    <source>
        <dbReference type="Proteomes" id="UP000772181"/>
    </source>
</evidence>
<evidence type="ECO:0000256" key="5">
    <source>
        <dbReference type="ARBA" id="ARBA00022490"/>
    </source>
</evidence>
<keyword evidence="11" id="KW-0812">Transmembrane</keyword>
<dbReference type="FunFam" id="3.40.50.10490:FF:000002">
    <property type="entry name" value="Glutamine--fructose-6-phosphate aminotransferase [isomerizing]"/>
    <property type="match status" value="1"/>
</dbReference>
<feature type="domain" description="SIS" evidence="13">
    <location>
        <begin position="456"/>
        <end position="598"/>
    </location>
</feature>
<dbReference type="InterPro" id="IPR017932">
    <property type="entry name" value="GATase_2_dom"/>
</dbReference>
<dbReference type="AlphaFoldDB" id="A0A933LPP2"/>
<organism evidence="14 15">
    <name type="scientific">Tectimicrobiota bacterium</name>
    <dbReference type="NCBI Taxonomy" id="2528274"/>
    <lineage>
        <taxon>Bacteria</taxon>
        <taxon>Pseudomonadati</taxon>
        <taxon>Nitrospinota/Tectimicrobiota group</taxon>
        <taxon>Candidatus Tectimicrobiota</taxon>
    </lineage>
</organism>
<dbReference type="NCBIfam" id="TIGR01135">
    <property type="entry name" value="glmS"/>
    <property type="match status" value="1"/>
</dbReference>
<comment type="subunit">
    <text evidence="10">Homodimer.</text>
</comment>
<dbReference type="FunFam" id="3.60.20.10:FF:000006">
    <property type="entry name" value="Glutamine--fructose-6-phosphate aminotransferase [isomerizing]"/>
    <property type="match status" value="1"/>
</dbReference>
<dbReference type="InterPro" id="IPR047084">
    <property type="entry name" value="GFAT_N"/>
</dbReference>
<comment type="function">
    <text evidence="10">Catalyzes the first step in hexosamine metabolism, converting fructose-6P into glucosamine-6P using glutamine as a nitrogen source.</text>
</comment>
<dbReference type="InterPro" id="IPR029055">
    <property type="entry name" value="Ntn_hydrolases_N"/>
</dbReference>
<keyword evidence="9" id="KW-0315">Glutamine amidotransferase</keyword>
<protein>
    <recommendedName>
        <fullName evidence="4 10">Glutamine--fructose-6-phosphate aminotransferase [isomerizing]</fullName>
        <ecNumber evidence="3 10">2.6.1.16</ecNumber>
    </recommendedName>
    <alternativeName>
        <fullName evidence="10">D-fructose-6-phosphate amidotransferase</fullName>
    </alternativeName>
    <alternativeName>
        <fullName evidence="10">GFAT</fullName>
    </alternativeName>
    <alternativeName>
        <fullName evidence="10">Glucosamine-6-phosphate synthase</fullName>
    </alternativeName>
    <alternativeName>
        <fullName evidence="10">Hexosephosphate aminotransferase</fullName>
    </alternativeName>
    <alternativeName>
        <fullName evidence="10">L-glutamine--D-fructose-6-phosphate amidotransferase</fullName>
    </alternativeName>
</protein>
<dbReference type="EMBL" id="JACQWF010000125">
    <property type="protein sequence ID" value="MBI4595275.1"/>
    <property type="molecule type" value="Genomic_DNA"/>
</dbReference>
<evidence type="ECO:0000256" key="10">
    <source>
        <dbReference type="HAMAP-Rule" id="MF_00164"/>
    </source>
</evidence>
<keyword evidence="11" id="KW-1133">Transmembrane helix</keyword>
<gene>
    <name evidence="10 14" type="primary">glmS</name>
    <name evidence="14" type="ORF">HY730_02735</name>
</gene>
<dbReference type="GO" id="GO:0097367">
    <property type="term" value="F:carbohydrate derivative binding"/>
    <property type="evidence" value="ECO:0007669"/>
    <property type="project" value="InterPro"/>
</dbReference>
<dbReference type="GO" id="GO:0006002">
    <property type="term" value="P:fructose 6-phosphate metabolic process"/>
    <property type="evidence" value="ECO:0007669"/>
    <property type="project" value="TreeGrafter"/>
</dbReference>
<comment type="caution">
    <text evidence="14">The sequence shown here is derived from an EMBL/GenBank/DDBJ whole genome shotgun (WGS) entry which is preliminary data.</text>
</comment>
<evidence type="ECO:0000256" key="8">
    <source>
        <dbReference type="ARBA" id="ARBA00022737"/>
    </source>
</evidence>
<dbReference type="Pfam" id="PF01380">
    <property type="entry name" value="SIS"/>
    <property type="match status" value="2"/>
</dbReference>
<dbReference type="EC" id="2.6.1.16" evidence="3 10"/>
<feature type="domain" description="Glutamine amidotransferase type-2" evidence="12">
    <location>
        <begin position="2"/>
        <end position="215"/>
    </location>
</feature>
<name>A0A933LPP2_UNCTE</name>
<evidence type="ECO:0000313" key="14">
    <source>
        <dbReference type="EMBL" id="MBI4595275.1"/>
    </source>
</evidence>
<evidence type="ECO:0000256" key="9">
    <source>
        <dbReference type="ARBA" id="ARBA00022962"/>
    </source>
</evidence>
<evidence type="ECO:0000256" key="6">
    <source>
        <dbReference type="ARBA" id="ARBA00022576"/>
    </source>
</evidence>
<proteinExistence type="inferred from homology"/>
<dbReference type="InterPro" id="IPR035466">
    <property type="entry name" value="GlmS/AgaS_SIS"/>
</dbReference>
<comment type="subcellular location">
    <subcellularLocation>
        <location evidence="2 10">Cytoplasm</location>
    </subcellularLocation>
</comment>
<feature type="initiator methionine" description="Removed" evidence="10">
    <location>
        <position position="1"/>
    </location>
</feature>
<dbReference type="PANTHER" id="PTHR10937">
    <property type="entry name" value="GLUCOSAMINE--FRUCTOSE-6-PHOSPHATE AMINOTRANSFERASE, ISOMERIZING"/>
    <property type="match status" value="1"/>
</dbReference>
<dbReference type="SUPFAM" id="SSF53697">
    <property type="entry name" value="SIS domain"/>
    <property type="match status" value="1"/>
</dbReference>
<dbReference type="Proteomes" id="UP000772181">
    <property type="component" value="Unassembled WGS sequence"/>
</dbReference>
<sequence length="608" mass="67389">MCGIMGYVGEKNIVPIVMEGLKRLEYRGYDSAGLAIIHDGKLLIKRSAGKLINLENLIAQTPMEGTIGLGHIRWATHGRPTSENAHPHKAGKIALVHNGIIENYLSLKEKLKAIGHTFKSETDTEVIAHLIQTYYQGDLEQAVRKALQEIEGAYALGVICLDEPDKIVAARYDSPLVVGLGEDENFIASDIPAILRHTRQVVFLDNKEMAVLTREGVKFSTLQGKPVTKETKKVLWDPVMAEKEGYKHFMLKEIFEQPRAITDTIRGRVSLDKGEVSLPQINLTKEKIKTFHRVFIVACGTSWHASLVGKFIFEELTGMPTEVDIGSEFRYRNPLVAPDCLFISVSQSGETADTLAALREARQKGATTLSIVNVVDSSIARESQGVLYTHSGPEICVASTKAFTTQIVALYLLAVFIGQAKGVILQDKRKELLDDLVRLPGLIDKVLTEHSNYEEVARLYSEKRDFLYLGRGINYPLALEGALKLKELSYIHAEGYPAGEMKHGPIALIDKEMPVVVIATDHQRIYPKVVSNIEEVKARDGIVIALATKGNNEIVKKADHTFYLPEASVYLTPIIVAVPLQLMAYYIAVRRGCDVDQPRNLAKSVTVE</sequence>
<keyword evidence="11" id="KW-0472">Membrane</keyword>
<dbReference type="GO" id="GO:0006047">
    <property type="term" value="P:UDP-N-acetylglucosamine metabolic process"/>
    <property type="evidence" value="ECO:0007669"/>
    <property type="project" value="TreeGrafter"/>
</dbReference>
<dbReference type="Gene3D" id="3.60.20.10">
    <property type="entry name" value="Glutamine Phosphoribosylpyrophosphate, subunit 1, domain 1"/>
    <property type="match status" value="1"/>
</dbReference>
<dbReference type="InterPro" id="IPR035490">
    <property type="entry name" value="GlmS/FrlB_SIS"/>
</dbReference>
<keyword evidence="6 10" id="KW-0032">Aminotransferase</keyword>
<dbReference type="PROSITE" id="PS51278">
    <property type="entry name" value="GATASE_TYPE_2"/>
    <property type="match status" value="1"/>
</dbReference>
<dbReference type="NCBIfam" id="NF001484">
    <property type="entry name" value="PRK00331.1"/>
    <property type="match status" value="1"/>
</dbReference>
<evidence type="ECO:0000256" key="11">
    <source>
        <dbReference type="SAM" id="Phobius"/>
    </source>
</evidence>
<dbReference type="CDD" id="cd05008">
    <property type="entry name" value="SIS_GlmS_GlmD_1"/>
    <property type="match status" value="1"/>
</dbReference>
<feature type="domain" description="SIS" evidence="13">
    <location>
        <begin position="284"/>
        <end position="423"/>
    </location>
</feature>
<keyword evidence="7 10" id="KW-0808">Transferase</keyword>
<dbReference type="InterPro" id="IPR001347">
    <property type="entry name" value="SIS_dom"/>
</dbReference>
<reference evidence="14" key="1">
    <citation type="submission" date="2020-07" db="EMBL/GenBank/DDBJ databases">
        <title>Huge and variable diversity of episymbiotic CPR bacteria and DPANN archaea in groundwater ecosystems.</title>
        <authorList>
            <person name="He C.Y."/>
            <person name="Keren R."/>
            <person name="Whittaker M."/>
            <person name="Farag I.F."/>
            <person name="Doudna J."/>
            <person name="Cate J.H.D."/>
            <person name="Banfield J.F."/>
        </authorList>
    </citation>
    <scope>NUCLEOTIDE SEQUENCE</scope>
    <source>
        <strain evidence="14">NC_groundwater_1482_Ag_S-0.65um_47_24</strain>
    </source>
</reference>
<dbReference type="CDD" id="cd00714">
    <property type="entry name" value="GFAT"/>
    <property type="match status" value="1"/>
</dbReference>
<comment type="catalytic activity">
    <reaction evidence="1 10">
        <text>D-fructose 6-phosphate + L-glutamine = D-glucosamine 6-phosphate + L-glutamate</text>
        <dbReference type="Rhea" id="RHEA:13237"/>
        <dbReference type="ChEBI" id="CHEBI:29985"/>
        <dbReference type="ChEBI" id="CHEBI:58359"/>
        <dbReference type="ChEBI" id="CHEBI:58725"/>
        <dbReference type="ChEBI" id="CHEBI:61527"/>
        <dbReference type="EC" id="2.6.1.16"/>
    </reaction>
</comment>
<dbReference type="CDD" id="cd05009">
    <property type="entry name" value="SIS_GlmS_GlmD_2"/>
    <property type="match status" value="1"/>
</dbReference>
<evidence type="ECO:0000256" key="4">
    <source>
        <dbReference type="ARBA" id="ARBA00016090"/>
    </source>
</evidence>
<dbReference type="InterPro" id="IPR005855">
    <property type="entry name" value="GFAT"/>
</dbReference>
<dbReference type="GO" id="GO:0004360">
    <property type="term" value="F:glutamine-fructose-6-phosphate transaminase (isomerizing) activity"/>
    <property type="evidence" value="ECO:0007669"/>
    <property type="project" value="UniProtKB-UniRule"/>
</dbReference>
<evidence type="ECO:0000256" key="3">
    <source>
        <dbReference type="ARBA" id="ARBA00012916"/>
    </source>
</evidence>
<dbReference type="Gene3D" id="3.40.50.10490">
    <property type="entry name" value="Glucose-6-phosphate isomerase like protein, domain 1"/>
    <property type="match status" value="2"/>
</dbReference>
<evidence type="ECO:0000259" key="12">
    <source>
        <dbReference type="PROSITE" id="PS51278"/>
    </source>
</evidence>
<dbReference type="PROSITE" id="PS51464">
    <property type="entry name" value="SIS"/>
    <property type="match status" value="2"/>
</dbReference>
<evidence type="ECO:0000256" key="2">
    <source>
        <dbReference type="ARBA" id="ARBA00004496"/>
    </source>
</evidence>
<dbReference type="InterPro" id="IPR046348">
    <property type="entry name" value="SIS_dom_sf"/>
</dbReference>
<feature type="active site" description="Nucleophile; for GATase activity" evidence="10">
    <location>
        <position position="2"/>
    </location>
</feature>
<dbReference type="Pfam" id="PF13522">
    <property type="entry name" value="GATase_6"/>
    <property type="match status" value="1"/>
</dbReference>
<dbReference type="GO" id="GO:0046349">
    <property type="term" value="P:amino sugar biosynthetic process"/>
    <property type="evidence" value="ECO:0007669"/>
    <property type="project" value="UniProtKB-ARBA"/>
</dbReference>
<evidence type="ECO:0000259" key="13">
    <source>
        <dbReference type="PROSITE" id="PS51464"/>
    </source>
</evidence>
<keyword evidence="5 10" id="KW-0963">Cytoplasm</keyword>
<dbReference type="FunFam" id="3.40.50.10490:FF:000001">
    <property type="entry name" value="Glutamine--fructose-6-phosphate aminotransferase [isomerizing]"/>
    <property type="match status" value="1"/>
</dbReference>
<evidence type="ECO:0000256" key="1">
    <source>
        <dbReference type="ARBA" id="ARBA00001031"/>
    </source>
</evidence>
<feature type="active site" description="For Fru-6P isomerization activity" evidence="10">
    <location>
        <position position="603"/>
    </location>
</feature>
<dbReference type="SUPFAM" id="SSF56235">
    <property type="entry name" value="N-terminal nucleophile aminohydrolases (Ntn hydrolases)"/>
    <property type="match status" value="1"/>
</dbReference>